<dbReference type="PANTHER" id="PTHR37936:SF3">
    <property type="entry name" value="TRANSPOSASE INSC FOR INSERTION ELEMENT IS2A-RELATED"/>
    <property type="match status" value="1"/>
</dbReference>
<dbReference type="GO" id="GO:0006313">
    <property type="term" value="P:DNA transposition"/>
    <property type="evidence" value="ECO:0007669"/>
    <property type="project" value="InterPro"/>
</dbReference>
<evidence type="ECO:0000313" key="1">
    <source>
        <dbReference type="EMBL" id="PAV67792.1"/>
    </source>
</evidence>
<dbReference type="GO" id="GO:0004803">
    <property type="term" value="F:transposase activity"/>
    <property type="evidence" value="ECO:0007669"/>
    <property type="project" value="InterPro"/>
</dbReference>
<dbReference type="EMBL" id="LIAE01009882">
    <property type="protein sequence ID" value="PAV67792.1"/>
    <property type="molecule type" value="Genomic_DNA"/>
</dbReference>
<dbReference type="InterPro" id="IPR002514">
    <property type="entry name" value="Transposase_8"/>
</dbReference>
<dbReference type="PANTHER" id="PTHR37936">
    <property type="entry name" value="TRANSPOSASE INSC FOR INSERTION ELEMENT IS2A-RELATED"/>
    <property type="match status" value="1"/>
</dbReference>
<accession>A0A2A2K1P0</accession>
<dbReference type="NCBIfam" id="NF047595">
    <property type="entry name" value="IS66_ISRel24_TnpA"/>
    <property type="match status" value="1"/>
</dbReference>
<dbReference type="AlphaFoldDB" id="A0A2A2K1P0"/>
<keyword evidence="2" id="KW-1185">Reference proteome</keyword>
<gene>
    <name evidence="1" type="ORF">WR25_02662</name>
</gene>
<dbReference type="InterPro" id="IPR010921">
    <property type="entry name" value="Trp_repressor/repl_initiator"/>
</dbReference>
<dbReference type="Proteomes" id="UP000218231">
    <property type="component" value="Unassembled WGS sequence"/>
</dbReference>
<dbReference type="InterPro" id="IPR036388">
    <property type="entry name" value="WH-like_DNA-bd_sf"/>
</dbReference>
<dbReference type="Gene3D" id="1.10.10.10">
    <property type="entry name" value="Winged helix-like DNA-binding domain superfamily/Winged helix DNA-binding domain"/>
    <property type="match status" value="1"/>
</dbReference>
<reference evidence="1 2" key="1">
    <citation type="journal article" date="2017" name="Curr. Biol.">
        <title>Genome architecture and evolution of a unichromosomal asexual nematode.</title>
        <authorList>
            <person name="Fradin H."/>
            <person name="Zegar C."/>
            <person name="Gutwein M."/>
            <person name="Lucas J."/>
            <person name="Kovtun M."/>
            <person name="Corcoran D."/>
            <person name="Baugh L.R."/>
            <person name="Kiontke K."/>
            <person name="Gunsalus K."/>
            <person name="Fitch D.H."/>
            <person name="Piano F."/>
        </authorList>
    </citation>
    <scope>NUCLEOTIDE SEQUENCE [LARGE SCALE GENOMIC DNA]</scope>
    <source>
        <strain evidence="1">PF1309</strain>
    </source>
</reference>
<dbReference type="Pfam" id="PF01527">
    <property type="entry name" value="HTH_Tnp_1"/>
    <property type="match status" value="1"/>
</dbReference>
<organism evidence="1 2">
    <name type="scientific">Diploscapter pachys</name>
    <dbReference type="NCBI Taxonomy" id="2018661"/>
    <lineage>
        <taxon>Eukaryota</taxon>
        <taxon>Metazoa</taxon>
        <taxon>Ecdysozoa</taxon>
        <taxon>Nematoda</taxon>
        <taxon>Chromadorea</taxon>
        <taxon>Rhabditida</taxon>
        <taxon>Rhabditina</taxon>
        <taxon>Rhabditomorpha</taxon>
        <taxon>Rhabditoidea</taxon>
        <taxon>Rhabditidae</taxon>
        <taxon>Diploscapter</taxon>
    </lineage>
</organism>
<evidence type="ECO:0000313" key="2">
    <source>
        <dbReference type="Proteomes" id="UP000218231"/>
    </source>
</evidence>
<evidence type="ECO:0008006" key="3">
    <source>
        <dbReference type="Google" id="ProtNLM"/>
    </source>
</evidence>
<proteinExistence type="predicted"/>
<comment type="caution">
    <text evidence="1">The sequence shown here is derived from an EMBL/GenBank/DDBJ whole genome shotgun (WGS) entry which is preliminary data.</text>
</comment>
<sequence length="152" mass="16104">MSDETIEPVADVTSSHTTGRMSGRIEIVGRVSGRRRWTVEQKLAILRDAFGPDGSVRAAVERHEVGSGAIYTWRRQAMSGALSGVPARPQTAFAEVRVSEPSVMLSAPPVEVPADARTAGQIGIELPSGVRLSVDSSVDAEALSRVIGVLAR</sequence>
<name>A0A2A2K1P0_9BILA</name>
<dbReference type="OrthoDB" id="10389292at2759"/>
<protein>
    <recommendedName>
        <fullName evidence="3">Transposase</fullName>
    </recommendedName>
</protein>
<dbReference type="SUPFAM" id="SSF48295">
    <property type="entry name" value="TrpR-like"/>
    <property type="match status" value="1"/>
</dbReference>
<dbReference type="GO" id="GO:0043565">
    <property type="term" value="F:sequence-specific DNA binding"/>
    <property type="evidence" value="ECO:0007669"/>
    <property type="project" value="InterPro"/>
</dbReference>